<feature type="domain" description="Integrase catalytic" evidence="5">
    <location>
        <begin position="1491"/>
        <end position="1683"/>
    </location>
</feature>
<dbReference type="InterPro" id="IPR041588">
    <property type="entry name" value="Integrase_H2C2"/>
</dbReference>
<dbReference type="EnsemblMetazoa" id="AALFPA23_008666.R11744">
    <property type="protein sequence ID" value="AALFPA23_008666.P11744"/>
    <property type="gene ID" value="AALFPA23_008666"/>
</dbReference>
<dbReference type="InterPro" id="IPR001584">
    <property type="entry name" value="Integrase_cat-core"/>
</dbReference>
<dbReference type="PROSITE" id="PS50158">
    <property type="entry name" value="ZF_CCHC"/>
    <property type="match status" value="1"/>
</dbReference>
<dbReference type="InterPro" id="IPR040676">
    <property type="entry name" value="DUF5641"/>
</dbReference>
<reference evidence="7" key="1">
    <citation type="journal article" date="2015" name="Proc. Natl. Acad. Sci. U.S.A.">
        <title>Genome sequence of the Asian Tiger mosquito, Aedes albopictus, reveals insights into its biology, genetics, and evolution.</title>
        <authorList>
            <person name="Chen X.G."/>
            <person name="Jiang X."/>
            <person name="Gu J."/>
            <person name="Xu M."/>
            <person name="Wu Y."/>
            <person name="Deng Y."/>
            <person name="Zhang C."/>
            <person name="Bonizzoni M."/>
            <person name="Dermauw W."/>
            <person name="Vontas J."/>
            <person name="Armbruster P."/>
            <person name="Huang X."/>
            <person name="Yang Y."/>
            <person name="Zhang H."/>
            <person name="He W."/>
            <person name="Peng H."/>
            <person name="Liu Y."/>
            <person name="Wu K."/>
            <person name="Chen J."/>
            <person name="Lirakis M."/>
            <person name="Topalis P."/>
            <person name="Van Leeuwen T."/>
            <person name="Hall A.B."/>
            <person name="Jiang X."/>
            <person name="Thorpe C."/>
            <person name="Mueller R.L."/>
            <person name="Sun C."/>
            <person name="Waterhouse R.M."/>
            <person name="Yan G."/>
            <person name="Tu Z.J."/>
            <person name="Fang X."/>
            <person name="James A.A."/>
        </authorList>
    </citation>
    <scope>NUCLEOTIDE SEQUENCE [LARGE SCALE GENOMIC DNA]</scope>
    <source>
        <strain evidence="7">Foshan</strain>
    </source>
</reference>
<evidence type="ECO:0000259" key="3">
    <source>
        <dbReference type="PROSITE" id="PS50158"/>
    </source>
</evidence>
<keyword evidence="1" id="KW-0479">Metal-binding</keyword>
<feature type="domain" description="Peptidase A2" evidence="4">
    <location>
        <begin position="525"/>
        <end position="561"/>
    </location>
</feature>
<feature type="domain" description="CCHC-type" evidence="3">
    <location>
        <begin position="421"/>
        <end position="434"/>
    </location>
</feature>
<dbReference type="PANTHER" id="PTHR47331:SF1">
    <property type="entry name" value="GAG-LIKE PROTEIN"/>
    <property type="match status" value="1"/>
</dbReference>
<dbReference type="RefSeq" id="XP_062711851.1">
    <property type="nucleotide sequence ID" value="XM_062855867.1"/>
</dbReference>
<dbReference type="CDD" id="cd00303">
    <property type="entry name" value="retropepsin_like"/>
    <property type="match status" value="1"/>
</dbReference>
<feature type="compositionally biased region" description="Low complexity" evidence="2">
    <location>
        <begin position="2021"/>
        <end position="2030"/>
    </location>
</feature>
<feature type="region of interest" description="Disordered" evidence="2">
    <location>
        <begin position="1929"/>
        <end position="1956"/>
    </location>
</feature>
<dbReference type="Pfam" id="PF18701">
    <property type="entry name" value="DUF5641"/>
    <property type="match status" value="1"/>
</dbReference>
<dbReference type="InterPro" id="IPR005312">
    <property type="entry name" value="DUF1759"/>
</dbReference>
<dbReference type="SUPFAM" id="SSF56672">
    <property type="entry name" value="DNA/RNA polymerases"/>
    <property type="match status" value="1"/>
</dbReference>
<dbReference type="InterPro" id="IPR008042">
    <property type="entry name" value="Retrotrans_Pao"/>
</dbReference>
<dbReference type="InterPro" id="IPR001878">
    <property type="entry name" value="Znf_CCHC"/>
</dbReference>
<sequence>MSSRSKQICILHLRFLSNLDSQSIQPYCEWRILPDHRVSSELRLRKASNHVEPVTRSADSLKSLTTKLKGLKLSLSNICVFVKNFKDDTTAAQINVRLEKLDTLWVQISETVWEIEAHEDFEEQESLQTSQVEMENRYYDAKSFLVEKTQAFQSDATQNQTLHPGDATLHGMMDHVRLPQIKLQCFDGNIDDWLSFRDLYTSLIHEKPDLPAVEKFHYLKGCLAGEAKALIDPLKITRDNYQVAWQTLLKRYNNNKLLKKKQVQALIKLPSLCKESITDLHKLVDGFDRVIQTLDQIIQPADYKDLLLVELLSSRLDPTTRRGWEEHSSNKQQDTVKDLLEFLQRRIQILEALPAKVETKIDHSLLPKRKPFSAKVSNNAVQSNNAKCPSCSEIHGLHICPAFLKMSLPSRESLLRAQSLCRNCLKRGHLARECASKFSCRYCKARHHSLLCFKAGDANGSQGSSGKANLGDSAKQDGTGANSKAANASAVESTSSNAAQCVSSQVLLATAVVVIEDDQGSRYPARALLDSGSECNFITENLYQTMKVAVKRTDISIMGIGQSSTKASRKIKAVVKSRNSYARSMEFLVLPKVTACLPTSTVQANEWDIPVDIELADPEFFRSRKVDLVLGIQAFFSFFPTGREIQLGKGLPVLTESVFGWIVTGEITTASQGTKYTCNMAVSDDLEELMARFWSCEEVGAVSKFSPEEAHCEENYERTVKRESDGRYTVTLPKNPEVLAEIGGSKDIALRRLRAVERRLSKDERLRKQYSDFMTEYLELGHMRMVNDCEENTVKRCFLPHHPVIKGSSTTTKVRVVFDASCKTSTGVSLNDALYAGPVVQQDLRSIVLRSRIRQVMVVADVEKMFRQIWTNLEDTPLQCVLWTSPDGKVSTYELLTVTYGTKSAPYLATRTLKQLASDERDKFPLATPTIEEDVYMDDVISGAEDVESAIELRRQVDAMMISGGFKLRKWASNRPEVLEGVPRENLALPDSNGIDWDQDAEVKALGLTWLPNVDQFRFKFDIPPINEHQILTKRQVLCFIARLFDPLGLLGATITSAKIFMQRLWCLKNKEGQNLQWDDPLPEMVGEEWRTFHEQLPSLNKIRIPRCVIGPGSLSVEYHCFSDASTVAYGATIYVRSQRDDGAVSVHLLTSKSKVAPLKVQSLPRLELCGALLAAQLWEKVAESLKTGGRVQFWTDSTCVLHWIRSPPGTWTTFVANRVAKIQGLTEAGQWRHVPGITNPADLISRGISPNNIIGNNLWWYGPTWLLDTPENWPRPVENTLEEELEKRRNVMACASSKEIGFISDLLSKFSSFTRLIRMTAYWLRFLNNLRCSADVKRTGFLSSFELQAAEQVIIRKVQQESFPEEISKLSVSTPVARNSPLRWFNPRMDERGILRVGGRLTHSAEPPQTKHPIVLPARHALTELILRHFHQMYLHAGPQLLLGTVRQRYWPLGGRNLAKKVVHQCQRCFRAKPSVIQQQMGELPAARVTVSRPFSKTGVDYFGPVYLRAGRGRKPTKAYVAIFVCMATKAVHMELVSDLSTERFLQALRRFFARRGRCTDVYSDNGTNFVGARNQMQELFELLKNKAHREIISSQCANEGIYWHFNPPSAPHFGGLWEAAVRSAKFHLLRVLGGNPVSQEDFTTLLTQIEGCLNSRPLTALSDDPLDLEPLTPAHFLIGGSLLALPDPDLGNVQLNRLTQFQLIQRQLQDFWKRWRREYLSQLQARSKHWQPAVDIQESSNGTDKGIEVIQEPMSRWKVFELNGPVLSAVRKCLCDTGYDSYVALKTMTDGDLADLSKEFKLLPRHRAALNGYRHLVKDNEWGAVFKHFRSTHTMKSCAELATKQLKLDIILNEASSKTTSQTKRGCTKAKKTSTGMPKRALDLPTVGETMDGPGCNTSMVETDCNGASGAAPTQLEHVSTISQELEEKSKQHQFSPGELASSRSSPKALPKLCTAPEPVSRTYAEAVEGDPLNDPVDNPMEEPSMLIDKRDEQQSKNGHESQDETTSDEEEAIETSSRDSSSYSSDSPVNCVTPLDESG</sequence>
<dbReference type="PANTHER" id="PTHR47331">
    <property type="entry name" value="PHD-TYPE DOMAIN-CONTAINING PROTEIN"/>
    <property type="match status" value="1"/>
</dbReference>
<feature type="compositionally biased region" description="Acidic residues" evidence="2">
    <location>
        <begin position="2006"/>
        <end position="2016"/>
    </location>
</feature>
<keyword evidence="7" id="KW-1185">Reference proteome</keyword>
<dbReference type="PROSITE" id="PS50994">
    <property type="entry name" value="INTEGRASE"/>
    <property type="match status" value="1"/>
</dbReference>
<feature type="region of interest" description="Disordered" evidence="2">
    <location>
        <begin position="1969"/>
        <end position="2042"/>
    </location>
</feature>
<protein>
    <recommendedName>
        <fullName evidence="8">Endonuclease</fullName>
    </recommendedName>
</protein>
<organism evidence="6 7">
    <name type="scientific">Aedes albopictus</name>
    <name type="common">Asian tiger mosquito</name>
    <name type="synonym">Stegomyia albopicta</name>
    <dbReference type="NCBI Taxonomy" id="7160"/>
    <lineage>
        <taxon>Eukaryota</taxon>
        <taxon>Metazoa</taxon>
        <taxon>Ecdysozoa</taxon>
        <taxon>Arthropoda</taxon>
        <taxon>Hexapoda</taxon>
        <taxon>Insecta</taxon>
        <taxon>Pterygota</taxon>
        <taxon>Neoptera</taxon>
        <taxon>Endopterygota</taxon>
        <taxon>Diptera</taxon>
        <taxon>Nematocera</taxon>
        <taxon>Culicoidea</taxon>
        <taxon>Culicidae</taxon>
        <taxon>Culicinae</taxon>
        <taxon>Aedini</taxon>
        <taxon>Aedes</taxon>
        <taxon>Stegomyia</taxon>
    </lineage>
</organism>
<dbReference type="InterPro" id="IPR001995">
    <property type="entry name" value="Peptidase_A2_cat"/>
</dbReference>
<dbReference type="SMART" id="SM00343">
    <property type="entry name" value="ZnF_C2HC"/>
    <property type="match status" value="1"/>
</dbReference>
<evidence type="ECO:0000313" key="6">
    <source>
        <dbReference type="EnsemblMetazoa" id="AALFPA23_008666.P11744"/>
    </source>
</evidence>
<dbReference type="CDD" id="cd01644">
    <property type="entry name" value="RT_pepA17"/>
    <property type="match status" value="1"/>
</dbReference>
<accession>A0ABM1YFE2</accession>
<dbReference type="Pfam" id="PF03564">
    <property type="entry name" value="DUF1759"/>
    <property type="match status" value="1"/>
</dbReference>
<keyword evidence="1" id="KW-0862">Zinc</keyword>
<dbReference type="Pfam" id="PF05380">
    <property type="entry name" value="Peptidase_A17"/>
    <property type="match status" value="1"/>
</dbReference>
<dbReference type="InterPro" id="IPR043502">
    <property type="entry name" value="DNA/RNA_pol_sf"/>
</dbReference>
<evidence type="ECO:0000259" key="4">
    <source>
        <dbReference type="PROSITE" id="PS50175"/>
    </source>
</evidence>
<feature type="region of interest" description="Disordered" evidence="2">
    <location>
        <begin position="1863"/>
        <end position="1893"/>
    </location>
</feature>
<name>A0ABM1YFE2_AEDAL</name>
<evidence type="ECO:0000256" key="2">
    <source>
        <dbReference type="SAM" id="MobiDB-lite"/>
    </source>
</evidence>
<dbReference type="Gene3D" id="3.30.420.10">
    <property type="entry name" value="Ribonuclease H-like superfamily/Ribonuclease H"/>
    <property type="match status" value="1"/>
</dbReference>
<evidence type="ECO:0008006" key="8">
    <source>
        <dbReference type="Google" id="ProtNLM"/>
    </source>
</evidence>
<reference evidence="6" key="2">
    <citation type="submission" date="2025-05" db="UniProtKB">
        <authorList>
            <consortium name="EnsemblMetazoa"/>
        </authorList>
    </citation>
    <scope>IDENTIFICATION</scope>
    <source>
        <strain evidence="6">Foshan</strain>
    </source>
</reference>
<evidence type="ECO:0000313" key="7">
    <source>
        <dbReference type="Proteomes" id="UP000069940"/>
    </source>
</evidence>
<dbReference type="GeneID" id="134289662"/>
<dbReference type="SUPFAM" id="SSF53098">
    <property type="entry name" value="Ribonuclease H-like"/>
    <property type="match status" value="1"/>
</dbReference>
<feature type="compositionally biased region" description="Basic and acidic residues" evidence="2">
    <location>
        <begin position="1990"/>
        <end position="2005"/>
    </location>
</feature>
<proteinExistence type="predicted"/>
<evidence type="ECO:0000256" key="1">
    <source>
        <dbReference type="PROSITE-ProRule" id="PRU00047"/>
    </source>
</evidence>
<dbReference type="PROSITE" id="PS50175">
    <property type="entry name" value="ASP_PROT_RETROV"/>
    <property type="match status" value="1"/>
</dbReference>
<dbReference type="InterPro" id="IPR012337">
    <property type="entry name" value="RNaseH-like_sf"/>
</dbReference>
<dbReference type="Pfam" id="PF17921">
    <property type="entry name" value="Integrase_H2C2"/>
    <property type="match status" value="1"/>
</dbReference>
<keyword evidence="1" id="KW-0863">Zinc-finger</keyword>
<evidence type="ECO:0000259" key="5">
    <source>
        <dbReference type="PROSITE" id="PS50994"/>
    </source>
</evidence>
<dbReference type="Proteomes" id="UP000069940">
    <property type="component" value="Unassembled WGS sequence"/>
</dbReference>
<dbReference type="InterPro" id="IPR036397">
    <property type="entry name" value="RNaseH_sf"/>
</dbReference>